<dbReference type="EMBL" id="QGDL01000017">
    <property type="protein sequence ID" value="PWJ22739.1"/>
    <property type="molecule type" value="Genomic_DNA"/>
</dbReference>
<protein>
    <submittedName>
        <fullName evidence="1">Uncharacterized protein</fullName>
    </submittedName>
</protein>
<accession>A0A2Y9BNI0</accession>
<evidence type="ECO:0000313" key="2">
    <source>
        <dbReference type="Proteomes" id="UP000245845"/>
    </source>
</evidence>
<gene>
    <name evidence="1" type="ORF">A8806_11779</name>
</gene>
<keyword evidence="2" id="KW-1185">Reference proteome</keyword>
<organism evidence="1 2">
    <name type="scientific">Faecalicatena orotica</name>
    <dbReference type="NCBI Taxonomy" id="1544"/>
    <lineage>
        <taxon>Bacteria</taxon>
        <taxon>Bacillati</taxon>
        <taxon>Bacillota</taxon>
        <taxon>Clostridia</taxon>
        <taxon>Lachnospirales</taxon>
        <taxon>Lachnospiraceae</taxon>
        <taxon>Faecalicatena</taxon>
    </lineage>
</organism>
<dbReference type="OrthoDB" id="2989013at2"/>
<dbReference type="AlphaFoldDB" id="A0A2Y9BNI0"/>
<sequence length="145" mass="16723">MKSIREQTEVLQLSIFSSIICQLLKNHNQLSVCKLVTFTYIVKQNKFLGGNIYTAKNTQDVIYKGISLLSGDFDRYCDSLIYIFKAIHLLVTQNVITLENDMITLSETNIQSDTTFVESNFLNKVIRESKTMTDKQFMKEVTYNV</sequence>
<name>A0A2Y9BNI0_9FIRM</name>
<reference evidence="1 2" key="1">
    <citation type="submission" date="2018-05" db="EMBL/GenBank/DDBJ databases">
        <title>The Hungate 1000. A catalogue of reference genomes from the rumen microbiome.</title>
        <authorList>
            <person name="Kelly W."/>
        </authorList>
    </citation>
    <scope>NUCLEOTIDE SEQUENCE [LARGE SCALE GENOMIC DNA]</scope>
    <source>
        <strain evidence="1 2">NLAE-zl-C242</strain>
    </source>
</reference>
<comment type="caution">
    <text evidence="1">The sequence shown here is derived from an EMBL/GenBank/DDBJ whole genome shotgun (WGS) entry which is preliminary data.</text>
</comment>
<dbReference type="RefSeq" id="WP_109733420.1">
    <property type="nucleotide sequence ID" value="NZ_QGDL01000017.1"/>
</dbReference>
<proteinExistence type="predicted"/>
<evidence type="ECO:0000313" key="1">
    <source>
        <dbReference type="EMBL" id="PWJ22739.1"/>
    </source>
</evidence>
<dbReference type="Proteomes" id="UP000245845">
    <property type="component" value="Unassembled WGS sequence"/>
</dbReference>